<evidence type="ECO:0000259" key="9">
    <source>
        <dbReference type="Pfam" id="PF03372"/>
    </source>
</evidence>
<dbReference type="InterPro" id="IPR004808">
    <property type="entry name" value="AP_endonuc_1"/>
</dbReference>
<sequence length="272" mass="30892">MKLVSFNINGLRARPHQLAALIDKYQPDVIGLQETKVSDEQFPQAEIEALGYHVHFHGQKSHYGVALLSRAAPLSIDKGFAGDEEDAQRRFIRGTFADAEGQVVTVMNGYFPQGESRDHPTKFPAKRRFYSDLQTLLDTGFSNDQPLIVMGDVNISPQDCDIGIGADNAKRWLKTGKCSFLPEEREWMQRLQQWGLVDSFRHLHPEVTDRFSWFDYRSRGFEDEPKRGLRIDVILASHGLLPRVKAAGIDYDLRAMEKPSDHAPIWLELGSL</sequence>
<feature type="binding site" evidence="7">
    <location>
        <position position="261"/>
    </location>
    <ligand>
        <name>Mg(2+)</name>
        <dbReference type="ChEBI" id="CHEBI:18420"/>
        <label>1</label>
    </ligand>
</feature>
<keyword evidence="4 10" id="KW-0378">Hydrolase</keyword>
<dbReference type="NCBIfam" id="TIGR00195">
    <property type="entry name" value="exoDNase_III"/>
    <property type="match status" value="1"/>
</dbReference>
<comment type="cofactor">
    <cofactor evidence="1">
        <name>Mn(2+)</name>
        <dbReference type="ChEBI" id="CHEBI:29035"/>
    </cofactor>
</comment>
<feature type="binding site" evidence="7">
    <location>
        <position position="7"/>
    </location>
    <ligand>
        <name>Mg(2+)</name>
        <dbReference type="ChEBI" id="CHEBI:18420"/>
        <label>1</label>
    </ligand>
</feature>
<feature type="binding site" evidence="7">
    <location>
        <position position="154"/>
    </location>
    <ligand>
        <name>Mg(2+)</name>
        <dbReference type="ChEBI" id="CHEBI:18420"/>
        <label>1</label>
    </ligand>
</feature>
<dbReference type="STRING" id="216142.LT40_09675"/>
<dbReference type="NCBIfam" id="TIGR00633">
    <property type="entry name" value="xth"/>
    <property type="match status" value="1"/>
</dbReference>
<feature type="domain" description="Endonuclease/exonuclease/phosphatase" evidence="9">
    <location>
        <begin position="4"/>
        <end position="262"/>
    </location>
</feature>
<dbReference type="PROSITE" id="PS00726">
    <property type="entry name" value="AP_NUCLEASE_F1_1"/>
    <property type="match status" value="1"/>
</dbReference>
<evidence type="ECO:0000256" key="2">
    <source>
        <dbReference type="ARBA" id="ARBA00007092"/>
    </source>
</evidence>
<dbReference type="PANTHER" id="PTHR43250">
    <property type="entry name" value="EXODEOXYRIBONUCLEASE III"/>
    <property type="match status" value="1"/>
</dbReference>
<evidence type="ECO:0000256" key="8">
    <source>
        <dbReference type="PIRSR" id="PIRSR604808-3"/>
    </source>
</evidence>
<comment type="similarity">
    <text evidence="2">Belongs to the DNA repair enzymes AP/ExoA family.</text>
</comment>
<evidence type="ECO:0000256" key="3">
    <source>
        <dbReference type="ARBA" id="ARBA00022723"/>
    </source>
</evidence>
<dbReference type="AlphaFoldDB" id="A0A089YV81"/>
<keyword evidence="3 7" id="KW-0479">Metal-binding</keyword>
<dbReference type="InterPro" id="IPR037493">
    <property type="entry name" value="ExoIII-like"/>
</dbReference>
<dbReference type="InterPro" id="IPR005135">
    <property type="entry name" value="Endo/exonuclease/phosphatase"/>
</dbReference>
<feature type="binding site" evidence="7">
    <location>
        <position position="34"/>
    </location>
    <ligand>
        <name>Mg(2+)</name>
        <dbReference type="ChEBI" id="CHEBI:18420"/>
        <label>1</label>
    </ligand>
</feature>
<feature type="binding site" evidence="7">
    <location>
        <position position="152"/>
    </location>
    <ligand>
        <name>Mg(2+)</name>
        <dbReference type="ChEBI" id="CHEBI:18420"/>
        <label>1</label>
    </ligand>
</feature>
<dbReference type="InterPro" id="IPR020848">
    <property type="entry name" value="AP_endonuclease_F1_CS"/>
</dbReference>
<dbReference type="OrthoDB" id="9803914at2"/>
<dbReference type="eggNOG" id="COG0708">
    <property type="taxonomic scope" value="Bacteria"/>
</dbReference>
<evidence type="ECO:0000256" key="4">
    <source>
        <dbReference type="ARBA" id="ARBA00022801"/>
    </source>
</evidence>
<keyword evidence="7" id="KW-0464">Manganese</keyword>
<dbReference type="Gene3D" id="3.60.10.10">
    <property type="entry name" value="Endonuclease/exonuclease/phosphatase"/>
    <property type="match status" value="1"/>
</dbReference>
<protein>
    <submittedName>
        <fullName evidence="10">Exonuclease III</fullName>
        <ecNumber evidence="10">3.1.11.2</ecNumber>
    </submittedName>
</protein>
<evidence type="ECO:0000256" key="7">
    <source>
        <dbReference type="PIRSR" id="PIRSR604808-2"/>
    </source>
</evidence>
<comment type="cofactor">
    <cofactor evidence="7">
        <name>Mg(2+)</name>
        <dbReference type="ChEBI" id="CHEBI:18420"/>
    </cofactor>
    <cofactor evidence="7">
        <name>Mn(2+)</name>
        <dbReference type="ChEBI" id="CHEBI:29035"/>
    </cofactor>
    <text evidence="7">Probably binds two magnesium or manganese ions per subunit.</text>
</comment>
<feature type="binding site" evidence="7">
    <location>
        <position position="262"/>
    </location>
    <ligand>
        <name>Mg(2+)</name>
        <dbReference type="ChEBI" id="CHEBI:18420"/>
        <label>1</label>
    </ligand>
</feature>
<feature type="site" description="Important for catalytic activity" evidence="8">
    <location>
        <position position="232"/>
    </location>
</feature>
<evidence type="ECO:0000256" key="5">
    <source>
        <dbReference type="ARBA" id="ARBA00022842"/>
    </source>
</evidence>
<feature type="active site" description="Proton donor/acceptor" evidence="6">
    <location>
        <position position="152"/>
    </location>
</feature>
<evidence type="ECO:0000256" key="6">
    <source>
        <dbReference type="PIRSR" id="PIRSR604808-1"/>
    </source>
</evidence>
<dbReference type="Proteomes" id="UP000029499">
    <property type="component" value="Chromosome"/>
</dbReference>
<dbReference type="HOGENOM" id="CLU_027539_0_3_6"/>
<dbReference type="EC" id="3.1.11.2" evidence="10"/>
<dbReference type="PANTHER" id="PTHR43250:SF2">
    <property type="entry name" value="EXODEOXYRIBONUCLEASE III"/>
    <property type="match status" value="1"/>
</dbReference>
<dbReference type="GO" id="GO:0006281">
    <property type="term" value="P:DNA repair"/>
    <property type="evidence" value="ECO:0007669"/>
    <property type="project" value="InterPro"/>
</dbReference>
<feature type="active site" description="Proton acceptor" evidence="6">
    <location>
        <position position="262"/>
    </location>
</feature>
<reference evidence="10 11" key="1">
    <citation type="journal article" date="2015" name="J. Biotechnol.">
        <title>Complete genome sequence of Pseudomonas rhizosphaerae IH5T (=DSM 16299T), a phosphate-solubilizing rhizobacterium for bacterial biofertilizer.</title>
        <authorList>
            <person name="Kwak Y."/>
            <person name="Jung B.K."/>
            <person name="Shin J.H."/>
        </authorList>
    </citation>
    <scope>NUCLEOTIDE SEQUENCE [LARGE SCALE GENOMIC DNA]</scope>
    <source>
        <strain evidence="10">DSM 16299</strain>
    </source>
</reference>
<dbReference type="SUPFAM" id="SSF56219">
    <property type="entry name" value="DNase I-like"/>
    <property type="match status" value="1"/>
</dbReference>
<evidence type="ECO:0000313" key="11">
    <source>
        <dbReference type="Proteomes" id="UP000029499"/>
    </source>
</evidence>
<dbReference type="Pfam" id="PF03372">
    <property type="entry name" value="Exo_endo_phos"/>
    <property type="match status" value="1"/>
</dbReference>
<dbReference type="GO" id="GO:0046872">
    <property type="term" value="F:metal ion binding"/>
    <property type="evidence" value="ECO:0007669"/>
    <property type="project" value="UniProtKB-KW"/>
</dbReference>
<evidence type="ECO:0000313" key="10">
    <source>
        <dbReference type="EMBL" id="AIS17650.1"/>
    </source>
</evidence>
<dbReference type="GO" id="GO:0004519">
    <property type="term" value="F:endonuclease activity"/>
    <property type="evidence" value="ECO:0007669"/>
    <property type="project" value="InterPro"/>
</dbReference>
<feature type="active site" evidence="6">
    <location>
        <position position="110"/>
    </location>
</feature>
<feature type="site" description="Interaction with DNA substrate" evidence="8">
    <location>
        <position position="262"/>
    </location>
</feature>
<dbReference type="PROSITE" id="PS51435">
    <property type="entry name" value="AP_NUCLEASE_F1_4"/>
    <property type="match status" value="1"/>
</dbReference>
<dbReference type="GO" id="GO:0003677">
    <property type="term" value="F:DNA binding"/>
    <property type="evidence" value="ECO:0007669"/>
    <property type="project" value="InterPro"/>
</dbReference>
<dbReference type="CDD" id="cd09086">
    <property type="entry name" value="ExoIII-like_AP-endo"/>
    <property type="match status" value="1"/>
</dbReference>
<dbReference type="PROSITE" id="PS00727">
    <property type="entry name" value="AP_NUCLEASE_F1_2"/>
    <property type="match status" value="1"/>
</dbReference>
<feature type="site" description="Transition state stabilizer" evidence="8">
    <location>
        <position position="154"/>
    </location>
</feature>
<dbReference type="EMBL" id="CP009533">
    <property type="protein sequence ID" value="AIS17650.1"/>
    <property type="molecule type" value="Genomic_DNA"/>
</dbReference>
<dbReference type="InterPro" id="IPR020847">
    <property type="entry name" value="AP_endonuclease_F1_BS"/>
</dbReference>
<keyword evidence="10" id="KW-0540">Nuclease</keyword>
<gene>
    <name evidence="10" type="ORF">LT40_09675</name>
</gene>
<dbReference type="NCBIfam" id="NF008733">
    <property type="entry name" value="PRK11756.1"/>
    <property type="match status" value="1"/>
</dbReference>
<name>A0A089YV81_9PSED</name>
<evidence type="ECO:0000256" key="1">
    <source>
        <dbReference type="ARBA" id="ARBA00001936"/>
    </source>
</evidence>
<accession>A0A089YV81</accession>
<dbReference type="KEGG" id="prh:LT40_09675"/>
<proteinExistence type="inferred from homology"/>
<dbReference type="GO" id="GO:0008311">
    <property type="term" value="F:double-stranded DNA 3'-5' DNA exonuclease activity"/>
    <property type="evidence" value="ECO:0007669"/>
    <property type="project" value="UniProtKB-EC"/>
</dbReference>
<keyword evidence="10" id="KW-0269">Exonuclease</keyword>
<dbReference type="RefSeq" id="WP_043189283.1">
    <property type="nucleotide sequence ID" value="NZ_CP009533.1"/>
</dbReference>
<dbReference type="InterPro" id="IPR036691">
    <property type="entry name" value="Endo/exonu/phosph_ase_sf"/>
</dbReference>
<organism evidence="10 11">
    <name type="scientific">Pseudomonas rhizosphaerae</name>
    <dbReference type="NCBI Taxonomy" id="216142"/>
    <lineage>
        <taxon>Bacteria</taxon>
        <taxon>Pseudomonadati</taxon>
        <taxon>Pseudomonadota</taxon>
        <taxon>Gammaproteobacteria</taxon>
        <taxon>Pseudomonadales</taxon>
        <taxon>Pseudomonadaceae</taxon>
        <taxon>Pseudomonas</taxon>
    </lineage>
</organism>
<keyword evidence="11" id="KW-1185">Reference proteome</keyword>
<keyword evidence="5 7" id="KW-0460">Magnesium</keyword>